<keyword evidence="1" id="KW-0812">Transmembrane</keyword>
<keyword evidence="3" id="KW-1185">Reference proteome</keyword>
<keyword evidence="1" id="KW-1133">Transmembrane helix</keyword>
<evidence type="ECO:0000256" key="1">
    <source>
        <dbReference type="SAM" id="Phobius"/>
    </source>
</evidence>
<reference evidence="2 3" key="1">
    <citation type="submission" date="2020-08" db="EMBL/GenBank/DDBJ databases">
        <title>Genomic Encyclopedia of Type Strains, Phase IV (KMG-IV): sequencing the most valuable type-strain genomes for metagenomic binning, comparative biology and taxonomic classification.</title>
        <authorList>
            <person name="Goeker M."/>
        </authorList>
    </citation>
    <scope>NUCLEOTIDE SEQUENCE [LARGE SCALE GENOMIC DNA]</scope>
    <source>
        <strain evidence="2 3">DSM 23447</strain>
    </source>
</reference>
<gene>
    <name evidence="2" type="ORF">GGR20_000410</name>
</gene>
<dbReference type="Proteomes" id="UP000547011">
    <property type="component" value="Unassembled WGS sequence"/>
</dbReference>
<name>A0A7W6IJJ1_9HYPH</name>
<accession>A0A7W6IJJ1</accession>
<evidence type="ECO:0000313" key="2">
    <source>
        <dbReference type="EMBL" id="MBB4050792.1"/>
    </source>
</evidence>
<dbReference type="EMBL" id="JACIEW010000001">
    <property type="protein sequence ID" value="MBB4050792.1"/>
    <property type="molecule type" value="Genomic_DNA"/>
</dbReference>
<dbReference type="RefSeq" id="WP_276511859.1">
    <property type="nucleotide sequence ID" value="NZ_JACIEW010000001.1"/>
</dbReference>
<feature type="transmembrane region" description="Helical" evidence="1">
    <location>
        <begin position="15"/>
        <end position="38"/>
    </location>
</feature>
<sequence length="41" mass="4356">MDHEEDPGLDFIEGFSLLAGAIWIIGALLLAAMVMLGLGRV</sequence>
<comment type="caution">
    <text evidence="2">The sequence shown here is derived from an EMBL/GenBank/DDBJ whole genome shotgun (WGS) entry which is preliminary data.</text>
</comment>
<evidence type="ECO:0000313" key="3">
    <source>
        <dbReference type="Proteomes" id="UP000547011"/>
    </source>
</evidence>
<protein>
    <submittedName>
        <fullName evidence="2">Uncharacterized protein</fullName>
    </submittedName>
</protein>
<organism evidence="2 3">
    <name type="scientific">Devosia subaequoris</name>
    <dbReference type="NCBI Taxonomy" id="395930"/>
    <lineage>
        <taxon>Bacteria</taxon>
        <taxon>Pseudomonadati</taxon>
        <taxon>Pseudomonadota</taxon>
        <taxon>Alphaproteobacteria</taxon>
        <taxon>Hyphomicrobiales</taxon>
        <taxon>Devosiaceae</taxon>
        <taxon>Devosia</taxon>
    </lineage>
</organism>
<dbReference type="AlphaFoldDB" id="A0A7W6IJJ1"/>
<proteinExistence type="predicted"/>
<keyword evidence="1" id="KW-0472">Membrane</keyword>